<dbReference type="Pfam" id="PF00106">
    <property type="entry name" value="adh_short"/>
    <property type="match status" value="1"/>
</dbReference>
<dbReference type="GO" id="GO:0006633">
    <property type="term" value="P:fatty acid biosynthetic process"/>
    <property type="evidence" value="ECO:0007669"/>
    <property type="project" value="TreeGrafter"/>
</dbReference>
<dbReference type="SUPFAM" id="SSF51735">
    <property type="entry name" value="NAD(P)-binding Rossmann-fold domains"/>
    <property type="match status" value="1"/>
</dbReference>
<dbReference type="GO" id="GO:0016616">
    <property type="term" value="F:oxidoreductase activity, acting on the CH-OH group of donors, NAD or NADP as acceptor"/>
    <property type="evidence" value="ECO:0007669"/>
    <property type="project" value="TreeGrafter"/>
</dbReference>
<evidence type="ECO:0000256" key="2">
    <source>
        <dbReference type="ARBA" id="ARBA00023002"/>
    </source>
</evidence>
<dbReference type="InterPro" id="IPR036291">
    <property type="entry name" value="NAD(P)-bd_dom_sf"/>
</dbReference>
<protein>
    <submittedName>
        <fullName evidence="3">Uncharacterized protein</fullName>
    </submittedName>
</protein>
<dbReference type="PANTHER" id="PTHR42760">
    <property type="entry name" value="SHORT-CHAIN DEHYDROGENASES/REDUCTASES FAMILY MEMBER"/>
    <property type="match status" value="1"/>
</dbReference>
<accession>A0A8S5M6V2</accession>
<proteinExistence type="inferred from homology"/>
<comment type="similarity">
    <text evidence="1">Belongs to the short-chain dehydrogenases/reductases (SDR) family.</text>
</comment>
<keyword evidence="2" id="KW-0560">Oxidoreductase</keyword>
<dbReference type="GO" id="GO:0048038">
    <property type="term" value="F:quinone binding"/>
    <property type="evidence" value="ECO:0007669"/>
    <property type="project" value="TreeGrafter"/>
</dbReference>
<dbReference type="PANTHER" id="PTHR42760:SF133">
    <property type="entry name" value="3-OXOACYL-[ACYL-CARRIER-PROTEIN] REDUCTASE"/>
    <property type="match status" value="1"/>
</dbReference>
<organism evidence="3">
    <name type="scientific">Siphoviridae sp. ctrgt10</name>
    <dbReference type="NCBI Taxonomy" id="2826479"/>
    <lineage>
        <taxon>Viruses</taxon>
        <taxon>Duplodnaviria</taxon>
        <taxon>Heunggongvirae</taxon>
        <taxon>Uroviricota</taxon>
        <taxon>Caudoviricetes</taxon>
    </lineage>
</organism>
<sequence>MNKVLITGTSCGVGRATALKMLSMGLEVFGLDWKKATIHAKNYHHYVCDVGNYDSLPELSDVEYIMNNAGIVTPKADAMRVNQLGYINILKKYADNNKRLKSILMIGSTASIKGYDNRDYCASQGARDALTKWAANNYGNDERHVIVNELRLDGIVAADPEKGIQGTSLEPELYAAEGLMDQIANLSILKRLATVEEIAEWCYFVLVVNTIVTGQIIDVDGELMGAFRFVPYPGWND</sequence>
<dbReference type="InterPro" id="IPR002347">
    <property type="entry name" value="SDR_fam"/>
</dbReference>
<evidence type="ECO:0000313" key="3">
    <source>
        <dbReference type="EMBL" id="DAD78057.1"/>
    </source>
</evidence>
<dbReference type="Gene3D" id="3.40.50.720">
    <property type="entry name" value="NAD(P)-binding Rossmann-like Domain"/>
    <property type="match status" value="1"/>
</dbReference>
<dbReference type="PRINTS" id="PR00081">
    <property type="entry name" value="GDHRDH"/>
</dbReference>
<reference evidence="3" key="1">
    <citation type="journal article" date="2021" name="Proc. Natl. Acad. Sci. U.S.A.">
        <title>A Catalog of Tens of Thousands of Viruses from Human Metagenomes Reveals Hidden Associations with Chronic Diseases.</title>
        <authorList>
            <person name="Tisza M.J."/>
            <person name="Buck C.B."/>
        </authorList>
    </citation>
    <scope>NUCLEOTIDE SEQUENCE</scope>
    <source>
        <strain evidence="3">Ctrgt10</strain>
    </source>
</reference>
<name>A0A8S5M6V2_9CAUD</name>
<dbReference type="EMBL" id="BK014839">
    <property type="protein sequence ID" value="DAD78057.1"/>
    <property type="molecule type" value="Genomic_DNA"/>
</dbReference>
<dbReference type="CDD" id="cd05233">
    <property type="entry name" value="SDR_c"/>
    <property type="match status" value="1"/>
</dbReference>
<evidence type="ECO:0000256" key="1">
    <source>
        <dbReference type="ARBA" id="ARBA00006484"/>
    </source>
</evidence>